<keyword evidence="1" id="KW-0732">Signal</keyword>
<sequence>MTKGFAPWLLLLVRSVASNAVPAQSYNLSNSNNNVHENHTLRDFDGPATAAEADDPWTLSVRRGAKLLEGMKASDKDAASLYDMGDSAESPFDGDLHNTLTSWGYNDNGPALATRVDKECNMDSSSGHMLRTTFTELGASTKSKSQSGPNECFQIEHYDSPAVILDDDGTRPDKSQQYYNAPCGTEFRITGAEHTVGINAESGMVMAMSIRSPAKAARSLWRRAPKPEELPHIRSFSDIAWAYWHRAAANDLTNIKYFLVTMIINTETNRHVKRALQALTPPKEEAELWPGAEFDMNSDAGKALLGSPVGRWAGYFLMQHKRQLGGRKWISKVRVFKSEKAGSLPYLLFYVNGEEDGMMESSNGDGRGEEGIVKRSIDGMSMVREHVFRAML</sequence>
<dbReference type="Proteomes" id="UP000813461">
    <property type="component" value="Unassembled WGS sequence"/>
</dbReference>
<name>A0A8K0R8A9_9PLEO</name>
<keyword evidence="3" id="KW-1185">Reference proteome</keyword>
<feature type="signal peptide" evidence="1">
    <location>
        <begin position="1"/>
        <end position="18"/>
    </location>
</feature>
<dbReference type="EMBL" id="JAGMVJ010000009">
    <property type="protein sequence ID" value="KAH7087798.1"/>
    <property type="molecule type" value="Genomic_DNA"/>
</dbReference>
<protein>
    <submittedName>
        <fullName evidence="2">Uncharacterized protein</fullName>
    </submittedName>
</protein>
<comment type="caution">
    <text evidence="2">The sequence shown here is derived from an EMBL/GenBank/DDBJ whole genome shotgun (WGS) entry which is preliminary data.</text>
</comment>
<dbReference type="AlphaFoldDB" id="A0A8K0R8A9"/>
<evidence type="ECO:0000313" key="2">
    <source>
        <dbReference type="EMBL" id="KAH7087798.1"/>
    </source>
</evidence>
<feature type="chain" id="PRO_5035441273" evidence="1">
    <location>
        <begin position="19"/>
        <end position="392"/>
    </location>
</feature>
<evidence type="ECO:0000313" key="3">
    <source>
        <dbReference type="Proteomes" id="UP000813461"/>
    </source>
</evidence>
<proteinExistence type="predicted"/>
<evidence type="ECO:0000256" key="1">
    <source>
        <dbReference type="SAM" id="SignalP"/>
    </source>
</evidence>
<gene>
    <name evidence="2" type="ORF">FB567DRAFT_495940</name>
</gene>
<dbReference type="OrthoDB" id="5337308at2759"/>
<accession>A0A8K0R8A9</accession>
<reference evidence="2" key="1">
    <citation type="journal article" date="2021" name="Nat. Commun.">
        <title>Genetic determinants of endophytism in the Arabidopsis root mycobiome.</title>
        <authorList>
            <person name="Mesny F."/>
            <person name="Miyauchi S."/>
            <person name="Thiergart T."/>
            <person name="Pickel B."/>
            <person name="Atanasova L."/>
            <person name="Karlsson M."/>
            <person name="Huettel B."/>
            <person name="Barry K.W."/>
            <person name="Haridas S."/>
            <person name="Chen C."/>
            <person name="Bauer D."/>
            <person name="Andreopoulos W."/>
            <person name="Pangilinan J."/>
            <person name="LaButti K."/>
            <person name="Riley R."/>
            <person name="Lipzen A."/>
            <person name="Clum A."/>
            <person name="Drula E."/>
            <person name="Henrissat B."/>
            <person name="Kohler A."/>
            <person name="Grigoriev I.V."/>
            <person name="Martin F.M."/>
            <person name="Hacquard S."/>
        </authorList>
    </citation>
    <scope>NUCLEOTIDE SEQUENCE</scope>
    <source>
        <strain evidence="2">MPI-SDFR-AT-0120</strain>
    </source>
</reference>
<organism evidence="2 3">
    <name type="scientific">Paraphoma chrysanthemicola</name>
    <dbReference type="NCBI Taxonomy" id="798071"/>
    <lineage>
        <taxon>Eukaryota</taxon>
        <taxon>Fungi</taxon>
        <taxon>Dikarya</taxon>
        <taxon>Ascomycota</taxon>
        <taxon>Pezizomycotina</taxon>
        <taxon>Dothideomycetes</taxon>
        <taxon>Pleosporomycetidae</taxon>
        <taxon>Pleosporales</taxon>
        <taxon>Pleosporineae</taxon>
        <taxon>Phaeosphaeriaceae</taxon>
        <taxon>Paraphoma</taxon>
    </lineage>
</organism>